<dbReference type="AlphaFoldDB" id="A0A1I0EVT3"/>
<protein>
    <submittedName>
        <fullName evidence="1">Uncharacterized protein</fullName>
    </submittedName>
</protein>
<gene>
    <name evidence="1" type="ORF">SAMN05421811_103223</name>
</gene>
<organism evidence="1 2">
    <name type="scientific">Nonomuraea wenchangensis</name>
    <dbReference type="NCBI Taxonomy" id="568860"/>
    <lineage>
        <taxon>Bacteria</taxon>
        <taxon>Bacillati</taxon>
        <taxon>Actinomycetota</taxon>
        <taxon>Actinomycetes</taxon>
        <taxon>Streptosporangiales</taxon>
        <taxon>Streptosporangiaceae</taxon>
        <taxon>Nonomuraea</taxon>
    </lineage>
</organism>
<reference evidence="1 2" key="1">
    <citation type="submission" date="2016-10" db="EMBL/GenBank/DDBJ databases">
        <authorList>
            <person name="de Groot N.N."/>
        </authorList>
    </citation>
    <scope>NUCLEOTIDE SEQUENCE [LARGE SCALE GENOMIC DNA]</scope>
    <source>
        <strain evidence="1 2">CGMCC 4.5598</strain>
    </source>
</reference>
<keyword evidence="2" id="KW-1185">Reference proteome</keyword>
<evidence type="ECO:0000313" key="1">
    <source>
        <dbReference type="EMBL" id="SET49588.1"/>
    </source>
</evidence>
<dbReference type="STRING" id="568860.SAMN05421811_103223"/>
<dbReference type="RefSeq" id="WP_091079449.1">
    <property type="nucleotide sequence ID" value="NZ_FOHX01000003.1"/>
</dbReference>
<accession>A0A1I0EVT3</accession>
<evidence type="ECO:0000313" key="2">
    <source>
        <dbReference type="Proteomes" id="UP000199361"/>
    </source>
</evidence>
<dbReference type="EMBL" id="FOHX01000003">
    <property type="protein sequence ID" value="SET49588.1"/>
    <property type="molecule type" value="Genomic_DNA"/>
</dbReference>
<proteinExistence type="predicted"/>
<sequence length="83" mass="9201">MPSERIDCASGRQKQVEMFWFPAPTRRVTLATIDRDAPSSDGLRFLGHGVTLDREGIDRLIGALCEARDTVYGSVDHEPRAGE</sequence>
<name>A0A1I0EVT3_9ACTN</name>
<dbReference type="Proteomes" id="UP000199361">
    <property type="component" value="Unassembled WGS sequence"/>
</dbReference>